<protein>
    <submittedName>
        <fullName evidence="9">Chain-length determining protein</fullName>
    </submittedName>
</protein>
<evidence type="ECO:0000256" key="5">
    <source>
        <dbReference type="ARBA" id="ARBA00023136"/>
    </source>
</evidence>
<keyword evidence="2" id="KW-1003">Cell membrane</keyword>
<comment type="subcellular location">
    <subcellularLocation>
        <location evidence="1">Cell membrane</location>
        <topology evidence="1">Multi-pass membrane protein</topology>
    </subcellularLocation>
</comment>
<dbReference type="PANTHER" id="PTHR32309">
    <property type="entry name" value="TYROSINE-PROTEIN KINASE"/>
    <property type="match status" value="1"/>
</dbReference>
<evidence type="ECO:0000256" key="6">
    <source>
        <dbReference type="SAM" id="Coils"/>
    </source>
</evidence>
<feature type="transmembrane region" description="Helical" evidence="7">
    <location>
        <begin position="333"/>
        <end position="352"/>
    </location>
</feature>
<evidence type="ECO:0000313" key="9">
    <source>
        <dbReference type="EMBL" id="RHD57771.1"/>
    </source>
</evidence>
<dbReference type="PANTHER" id="PTHR32309:SF13">
    <property type="entry name" value="FERRIC ENTEROBACTIN TRANSPORT PROTEIN FEPE"/>
    <property type="match status" value="1"/>
</dbReference>
<evidence type="ECO:0000256" key="4">
    <source>
        <dbReference type="ARBA" id="ARBA00022989"/>
    </source>
</evidence>
<keyword evidence="4 7" id="KW-1133">Transmembrane helix</keyword>
<feature type="transmembrane region" description="Helical" evidence="7">
    <location>
        <begin position="32"/>
        <end position="50"/>
    </location>
</feature>
<dbReference type="GO" id="GO:0004713">
    <property type="term" value="F:protein tyrosine kinase activity"/>
    <property type="evidence" value="ECO:0007669"/>
    <property type="project" value="TreeGrafter"/>
</dbReference>
<dbReference type="InterPro" id="IPR003856">
    <property type="entry name" value="LPS_length_determ_N"/>
</dbReference>
<dbReference type="Proteomes" id="UP000284361">
    <property type="component" value="Unassembled WGS sequence"/>
</dbReference>
<evidence type="ECO:0000313" key="10">
    <source>
        <dbReference type="Proteomes" id="UP000284361"/>
    </source>
</evidence>
<dbReference type="InterPro" id="IPR050445">
    <property type="entry name" value="Bact_polysacc_biosynth/exp"/>
</dbReference>
<evidence type="ECO:0000256" key="1">
    <source>
        <dbReference type="ARBA" id="ARBA00004651"/>
    </source>
</evidence>
<evidence type="ECO:0000256" key="2">
    <source>
        <dbReference type="ARBA" id="ARBA00022475"/>
    </source>
</evidence>
<dbReference type="Pfam" id="PF02706">
    <property type="entry name" value="Wzz"/>
    <property type="match status" value="1"/>
</dbReference>
<reference evidence="9 10" key="1">
    <citation type="submission" date="2018-08" db="EMBL/GenBank/DDBJ databases">
        <title>A genome reference for cultivated species of the human gut microbiota.</title>
        <authorList>
            <person name="Zou Y."/>
            <person name="Xue W."/>
            <person name="Luo G."/>
        </authorList>
    </citation>
    <scope>NUCLEOTIDE SEQUENCE [LARGE SCALE GENOMIC DNA]</scope>
    <source>
        <strain evidence="9 10">AM31-10</strain>
    </source>
</reference>
<keyword evidence="6" id="KW-0175">Coiled coil</keyword>
<sequence>MENSKAHIQGEISENLDLLLLFKKIIKNRKKIYKAMIIGAIIGIIIGFSLPKEYTVKVSLSPESGNSNGGGLAGIASMFGLGNVTSNLNEDALTFGMFPEITQTNPFMIEMLMVKVKTQDNQEILLYDYLHTQKNPWWSYVINAPIKCISGLINLFKESTNKEIKGLKLDPFQLTQEEQQRISSLKKRIIAETDKKTTMTHITVSFQDPLVTAIVADSAINKLQTYIIDYRTKKAKQDYEFQNQMCEKYKKLYEEAQRKYDEYADANRNLVTQTAKSQMNEYQQNADLAYKVYNQVLTQRQIAEAKLQEAKPVFAVVEPSTIPLNASSPNKPLLLIGFTFLAFVLESAWILFGKDIYHDFKNELKKKD</sequence>
<dbReference type="GO" id="GO:0005886">
    <property type="term" value="C:plasma membrane"/>
    <property type="evidence" value="ECO:0007669"/>
    <property type="project" value="UniProtKB-SubCell"/>
</dbReference>
<evidence type="ECO:0000256" key="7">
    <source>
        <dbReference type="SAM" id="Phobius"/>
    </source>
</evidence>
<name>A0A414G0N5_9BACT</name>
<comment type="caution">
    <text evidence="9">The sequence shown here is derived from an EMBL/GenBank/DDBJ whole genome shotgun (WGS) entry which is preliminary data.</text>
</comment>
<keyword evidence="5 7" id="KW-0472">Membrane</keyword>
<dbReference type="AlphaFoldDB" id="A0A414G0N5"/>
<feature type="domain" description="Polysaccharide chain length determinant N-terminal" evidence="8">
    <location>
        <begin position="15"/>
        <end position="68"/>
    </location>
</feature>
<feature type="coiled-coil region" evidence="6">
    <location>
        <begin position="239"/>
        <end position="273"/>
    </location>
</feature>
<dbReference type="EMBL" id="QSJG01000004">
    <property type="protein sequence ID" value="RHD57771.1"/>
    <property type="molecule type" value="Genomic_DNA"/>
</dbReference>
<evidence type="ECO:0000259" key="8">
    <source>
        <dbReference type="Pfam" id="PF02706"/>
    </source>
</evidence>
<gene>
    <name evidence="9" type="ORF">DW789_03455</name>
</gene>
<proteinExistence type="predicted"/>
<evidence type="ECO:0000256" key="3">
    <source>
        <dbReference type="ARBA" id="ARBA00022692"/>
    </source>
</evidence>
<organism evidence="9 10">
    <name type="scientific">Phocaeicola plebeius</name>
    <dbReference type="NCBI Taxonomy" id="310297"/>
    <lineage>
        <taxon>Bacteria</taxon>
        <taxon>Pseudomonadati</taxon>
        <taxon>Bacteroidota</taxon>
        <taxon>Bacteroidia</taxon>
        <taxon>Bacteroidales</taxon>
        <taxon>Bacteroidaceae</taxon>
        <taxon>Phocaeicola</taxon>
    </lineage>
</organism>
<keyword evidence="3 7" id="KW-0812">Transmembrane</keyword>
<accession>A0A414G0N5</accession>
<dbReference type="RefSeq" id="WP_118163557.1">
    <property type="nucleotide sequence ID" value="NZ_JAQEYB010000002.1"/>
</dbReference>